<proteinExistence type="predicted"/>
<accession>A0A5C6VI90</accession>
<dbReference type="Proteomes" id="UP000321776">
    <property type="component" value="Unassembled WGS sequence"/>
</dbReference>
<organism evidence="1 2">
    <name type="scientific">Paraburkholderia azotifigens</name>
    <dbReference type="NCBI Taxonomy" id="2057004"/>
    <lineage>
        <taxon>Bacteria</taxon>
        <taxon>Pseudomonadati</taxon>
        <taxon>Pseudomonadota</taxon>
        <taxon>Betaproteobacteria</taxon>
        <taxon>Burkholderiales</taxon>
        <taxon>Burkholderiaceae</taxon>
        <taxon>Paraburkholderia</taxon>
    </lineage>
</organism>
<name>A0A5C6VI90_9BURK</name>
<dbReference type="EMBL" id="VOQS01000003">
    <property type="protein sequence ID" value="TXC84867.1"/>
    <property type="molecule type" value="Genomic_DNA"/>
</dbReference>
<evidence type="ECO:0000313" key="2">
    <source>
        <dbReference type="Proteomes" id="UP000321776"/>
    </source>
</evidence>
<dbReference type="AlphaFoldDB" id="A0A5C6VI90"/>
<gene>
    <name evidence="1" type="ORF">FRZ40_24505</name>
</gene>
<reference evidence="1 2" key="1">
    <citation type="journal article" date="2018" name="Int. J. Syst. Evol. Microbiol.">
        <title>Paraburkholderia azotifigens sp. nov., a nitrogen-fixing bacterium isolated from paddy soil.</title>
        <authorList>
            <person name="Choi G.M."/>
            <person name="Im W.T."/>
        </authorList>
    </citation>
    <scope>NUCLEOTIDE SEQUENCE [LARGE SCALE GENOMIC DNA]</scope>
    <source>
        <strain evidence="1 2">NF 2-5-3</strain>
    </source>
</reference>
<sequence>MDHEHLMAEISFNGQRLCVLDKEGGNDEMEIEFLADLYVLPENVRMKFSLAEFLKTVEIARSDLEKCA</sequence>
<evidence type="ECO:0000313" key="1">
    <source>
        <dbReference type="EMBL" id="TXC84867.1"/>
    </source>
</evidence>
<protein>
    <submittedName>
        <fullName evidence="1">Uncharacterized protein</fullName>
    </submittedName>
</protein>
<comment type="caution">
    <text evidence="1">The sequence shown here is derived from an EMBL/GenBank/DDBJ whole genome shotgun (WGS) entry which is preliminary data.</text>
</comment>